<dbReference type="Proteomes" id="UP000193925">
    <property type="component" value="Chromosome AFERRI"/>
</dbReference>
<dbReference type="GO" id="GO:0004375">
    <property type="term" value="F:glycine dehydrogenase (decarboxylating) activity"/>
    <property type="evidence" value="ECO:0007669"/>
    <property type="project" value="UniProtKB-EC"/>
</dbReference>
<dbReference type="Gene3D" id="3.90.1150.10">
    <property type="entry name" value="Aspartate Aminotransferase, domain 1"/>
    <property type="match status" value="1"/>
</dbReference>
<dbReference type="InterPro" id="IPR049315">
    <property type="entry name" value="GDC-P_N"/>
</dbReference>
<dbReference type="InterPro" id="IPR015421">
    <property type="entry name" value="PyrdxlP-dep_Trfase_major"/>
</dbReference>
<evidence type="ECO:0000313" key="3">
    <source>
        <dbReference type="EMBL" id="CDQ09260.1"/>
    </source>
</evidence>
<accession>A0A060UL95</accession>
<sequence>MPYIPHDGLETAAMLAAVGVDRLDQLFDEIPPNLQVQDMVLPEGLSEMALHRELEGRALSNAPLRCFAGGGAYAHHIPAIVWEIAGRGEFYSAYTPYQPEASQGTLQVVYEYQSFITRLTGLEVSNASLYDGASGLAEACLMALRIRGSDKSVLVPENLLPGWRRVLDSVLGLQNIRLVSVPYDRTAGTLILPADAGDAAALIIPQSNALGLLESVDALTDWAHGHGLLAIAVVNPLALALLKAPGDWGTQGADIAVGEGQPLGIPLSGGGPYFGFLACRKIHVRQLPGRLVAKTVDGQGRAGFCLTLQAREQHIRRGKATSNICTNQGLMVTAATIHMATLGGHGLQQTAVLCHERAVRLRELLAVVPGVRLPYGGPFFHEFVLRLPQAAVVVRDALLDHGLLAGLPLADWGMGEAGDLLVCTTELLEEADLLAYRDALTAVLETI</sequence>
<dbReference type="AlphaFoldDB" id="A0A060UL95"/>
<proteinExistence type="predicted"/>
<name>A0A060UL95_9PROT</name>
<dbReference type="GO" id="GO:0009116">
    <property type="term" value="P:nucleoside metabolic process"/>
    <property type="evidence" value="ECO:0007669"/>
    <property type="project" value="InterPro"/>
</dbReference>
<evidence type="ECO:0000259" key="2">
    <source>
        <dbReference type="Pfam" id="PF02347"/>
    </source>
</evidence>
<organism evidence="3">
    <name type="scientific">Acidithiobacillus ferrivorans</name>
    <dbReference type="NCBI Taxonomy" id="160808"/>
    <lineage>
        <taxon>Bacteria</taxon>
        <taxon>Pseudomonadati</taxon>
        <taxon>Pseudomonadota</taxon>
        <taxon>Acidithiobacillia</taxon>
        <taxon>Acidithiobacillales</taxon>
        <taxon>Acidithiobacillaceae</taxon>
        <taxon>Acidithiobacillus</taxon>
    </lineage>
</organism>
<evidence type="ECO:0000313" key="5">
    <source>
        <dbReference type="Proteomes" id="UP000193925"/>
    </source>
</evidence>
<dbReference type="PANTHER" id="PTHR42806:SF1">
    <property type="entry name" value="GLYCINE DEHYDROGENASE (DECARBOXYLATING)"/>
    <property type="match status" value="1"/>
</dbReference>
<dbReference type="InterPro" id="IPR023010">
    <property type="entry name" value="GcvPA"/>
</dbReference>
<keyword evidence="1 3" id="KW-0560">Oxidoreductase</keyword>
<dbReference type="SUPFAM" id="SSF53383">
    <property type="entry name" value="PLP-dependent transferases"/>
    <property type="match status" value="1"/>
</dbReference>
<dbReference type="PANTHER" id="PTHR42806">
    <property type="entry name" value="GLYCINE CLEAVAGE SYSTEM P-PROTEIN"/>
    <property type="match status" value="1"/>
</dbReference>
<evidence type="ECO:0000256" key="1">
    <source>
        <dbReference type="ARBA" id="ARBA00023002"/>
    </source>
</evidence>
<dbReference type="EMBL" id="CCCS020000017">
    <property type="protein sequence ID" value="CDQ09260.1"/>
    <property type="molecule type" value="Genomic_DNA"/>
</dbReference>
<dbReference type="RefSeq" id="WP_035191659.1">
    <property type="nucleotide sequence ID" value="NZ_CCCS020000017.1"/>
</dbReference>
<dbReference type="EC" id="1.4.4.2" evidence="3 4"/>
<dbReference type="Pfam" id="PF02347">
    <property type="entry name" value="GDC-P"/>
    <property type="match status" value="1"/>
</dbReference>
<dbReference type="EMBL" id="LT841305">
    <property type="protein sequence ID" value="SMH64931.1"/>
    <property type="molecule type" value="Genomic_DNA"/>
</dbReference>
<reference evidence="3" key="2">
    <citation type="submission" date="2014-07" db="EMBL/GenBank/DDBJ databases">
        <title>Initial genome analysis of the psychrotolerant acidophile Acidithiobacillus ferrivorans CF27: insights into iron and sulfur oxidation pathways and into biofilm formation.</title>
        <authorList>
            <person name="Talla E."/>
            <person name="Hedrich S."/>
            <person name="Mangenot S."/>
            <person name="Ji B."/>
            <person name="Johnson D.B."/>
            <person name="Barbe V."/>
            <person name="Bonnefoy V."/>
        </authorList>
    </citation>
    <scope>NUCLEOTIDE SEQUENCE [LARGE SCALE GENOMIC DNA]</scope>
    <source>
        <strain evidence="3">CF27</strain>
    </source>
</reference>
<dbReference type="NCBIfam" id="NF001696">
    <property type="entry name" value="PRK00451.1"/>
    <property type="match status" value="1"/>
</dbReference>
<dbReference type="InterPro" id="IPR015422">
    <property type="entry name" value="PyrdxlP-dep_Trfase_small"/>
</dbReference>
<feature type="domain" description="Glycine cleavage system P-protein N-terminal" evidence="2">
    <location>
        <begin position="3"/>
        <end position="388"/>
    </location>
</feature>
<gene>
    <name evidence="3" type="primary">gcvPA</name>
    <name evidence="4" type="ORF">AFERRI_10965</name>
    <name evidence="3" type="ORF">AFERRI_240094</name>
</gene>
<keyword evidence="5" id="KW-1185">Reference proteome</keyword>
<evidence type="ECO:0000313" key="4">
    <source>
        <dbReference type="EMBL" id="SMH64931.1"/>
    </source>
</evidence>
<protein>
    <submittedName>
        <fullName evidence="3 4">Glycine dehydrogenase (Decarboxylating) subunit 1</fullName>
        <ecNumber evidence="3 4">1.4.4.2</ecNumber>
    </submittedName>
</protein>
<dbReference type="Gene3D" id="3.40.640.10">
    <property type="entry name" value="Type I PLP-dependent aspartate aminotransferase-like (Major domain)"/>
    <property type="match status" value="1"/>
</dbReference>
<reference evidence="4 5" key="3">
    <citation type="submission" date="2017-03" db="EMBL/GenBank/DDBJ databases">
        <authorList>
            <person name="Regsiter A."/>
            <person name="William W."/>
        </authorList>
    </citation>
    <scope>NUCLEOTIDE SEQUENCE [LARGE SCALE GENOMIC DNA]</scope>
    <source>
        <strain evidence="4">PRJEB5721</strain>
    </source>
</reference>
<reference evidence="3" key="1">
    <citation type="submission" date="2014-03" db="EMBL/GenBank/DDBJ databases">
        <authorList>
            <person name="Genoscope - CEA"/>
        </authorList>
    </citation>
    <scope>NUCLEOTIDE SEQUENCE [LARGE SCALE GENOMIC DNA]</scope>
    <source>
        <strain evidence="3">CF27</strain>
    </source>
</reference>
<dbReference type="InterPro" id="IPR015424">
    <property type="entry name" value="PyrdxlP-dep_Trfase"/>
</dbReference>